<feature type="region of interest" description="Disordered" evidence="1">
    <location>
        <begin position="500"/>
        <end position="520"/>
    </location>
</feature>
<dbReference type="HOGENOM" id="CLU_035641_1_0_1"/>
<feature type="domain" description="F-box" evidence="3">
    <location>
        <begin position="3"/>
        <end position="43"/>
    </location>
</feature>
<protein>
    <recommendedName>
        <fullName evidence="3">F-box domain-containing protein</fullName>
    </recommendedName>
</protein>
<gene>
    <name evidence="4" type="ORF">CRE_15666</name>
</gene>
<keyword evidence="2" id="KW-1133">Transmembrane helix</keyword>
<evidence type="ECO:0000256" key="2">
    <source>
        <dbReference type="SAM" id="Phobius"/>
    </source>
</evidence>
<keyword evidence="2" id="KW-0812">Transmembrane</keyword>
<dbReference type="PANTHER" id="PTHR35366:SF3">
    <property type="entry name" value="CW-TYPE DOMAIN-CONTAINING PROTEIN"/>
    <property type="match status" value="1"/>
</dbReference>
<feature type="region of interest" description="Disordered" evidence="1">
    <location>
        <begin position="458"/>
        <end position="484"/>
    </location>
</feature>
<dbReference type="InterPro" id="IPR001810">
    <property type="entry name" value="F-box_dom"/>
</dbReference>
<sequence length="555" mass="64167">MSWSDLSTKLKQNVVGRLDLMSRHALRSTCRLNRYLVNDVDFFIPRVRVSVKDSAILIMIHTGIEKFLRIEMWIGPHRKTIIRKSQNSYDGRESIEKVLPLIPRIYAARILCSLLSHKKLLIGTMEWEFDGDAVEKFKVLRGLSASKIIFFQPESKTAIRNMIDKIHSLVDFLQKFSRKSHIFRANQLVTTNNMIYETEELLRNMYVPSDLKKIERISVLLSGESLTPILSMDTYLPLRTGGIARCSENISHEYDEKSPDFLEKFVYMSALTAGFGVLRFAKFDDIARRIWDRLRMPVTIISDELHMKVELAGSFKGHLTLFHMRSPCGYWIYMVLDSRRKDFDAYNILNNSCGLGWLCKRCAEPFEYNYYQNLGRRCVLEPEWNDMVAWGQTVRMKNNVEEAKKRYREDERKKKSSGDMTVIQKMWGFGKGVAEDSDDQGVEDISQKMAEDGVVVVKDSEDSEDVTAPESHESMKQSQGLINKKSNGEQIKKNLYSKCSMNDSEGKQDSEDSEDLATPDSDEFTKQWQFQKLAICITSFTFLSCAFYAVFFKII</sequence>
<evidence type="ECO:0000313" key="5">
    <source>
        <dbReference type="Proteomes" id="UP000008281"/>
    </source>
</evidence>
<feature type="compositionally biased region" description="Acidic residues" evidence="1">
    <location>
        <begin position="511"/>
        <end position="520"/>
    </location>
</feature>
<reference evidence="4" key="1">
    <citation type="submission" date="2007-07" db="EMBL/GenBank/DDBJ databases">
        <title>PCAP assembly of the Caenorhabditis remanei genome.</title>
        <authorList>
            <consortium name="The Caenorhabditis remanei Sequencing Consortium"/>
            <person name="Wilson R.K."/>
        </authorList>
    </citation>
    <scope>NUCLEOTIDE SEQUENCE [LARGE SCALE GENOMIC DNA]</scope>
    <source>
        <strain evidence="4">PB4641</strain>
    </source>
</reference>
<dbReference type="AlphaFoldDB" id="E3N881"/>
<accession>E3N881</accession>
<dbReference type="Pfam" id="PF00646">
    <property type="entry name" value="F-box"/>
    <property type="match status" value="1"/>
</dbReference>
<keyword evidence="2" id="KW-0472">Membrane</keyword>
<organism evidence="5">
    <name type="scientific">Caenorhabditis remanei</name>
    <name type="common">Caenorhabditis vulgaris</name>
    <dbReference type="NCBI Taxonomy" id="31234"/>
    <lineage>
        <taxon>Eukaryota</taxon>
        <taxon>Metazoa</taxon>
        <taxon>Ecdysozoa</taxon>
        <taxon>Nematoda</taxon>
        <taxon>Chromadorea</taxon>
        <taxon>Rhabditida</taxon>
        <taxon>Rhabditina</taxon>
        <taxon>Rhabditomorpha</taxon>
        <taxon>Rhabditoidea</taxon>
        <taxon>Rhabditidae</taxon>
        <taxon>Peloderinae</taxon>
        <taxon>Caenorhabditis</taxon>
    </lineage>
</organism>
<dbReference type="EMBL" id="DS268554">
    <property type="protein sequence ID" value="EFO89340.1"/>
    <property type="molecule type" value="Genomic_DNA"/>
</dbReference>
<evidence type="ECO:0000259" key="3">
    <source>
        <dbReference type="Pfam" id="PF00646"/>
    </source>
</evidence>
<dbReference type="STRING" id="31234.E3N881"/>
<dbReference type="Proteomes" id="UP000008281">
    <property type="component" value="Unassembled WGS sequence"/>
</dbReference>
<feature type="transmembrane region" description="Helical" evidence="2">
    <location>
        <begin position="533"/>
        <end position="552"/>
    </location>
</feature>
<dbReference type="OrthoDB" id="5824619at2759"/>
<keyword evidence="5" id="KW-1185">Reference proteome</keyword>
<evidence type="ECO:0000313" key="4">
    <source>
        <dbReference type="EMBL" id="EFO89340.1"/>
    </source>
</evidence>
<dbReference type="InParanoid" id="E3N881"/>
<dbReference type="PANTHER" id="PTHR35366">
    <property type="entry name" value="PROTEIN CBG18620"/>
    <property type="match status" value="1"/>
</dbReference>
<proteinExistence type="predicted"/>
<name>E3N881_CAERE</name>
<evidence type="ECO:0000256" key="1">
    <source>
        <dbReference type="SAM" id="MobiDB-lite"/>
    </source>
</evidence>